<keyword evidence="4" id="KW-1003">Cell membrane</keyword>
<dbReference type="GO" id="GO:0005886">
    <property type="term" value="C:plasma membrane"/>
    <property type="evidence" value="ECO:0007669"/>
    <property type="project" value="UniProtKB-SubCell"/>
</dbReference>
<evidence type="ECO:0000313" key="15">
    <source>
        <dbReference type="EMBL" id="AQQ67582.1"/>
    </source>
</evidence>
<dbReference type="Gene3D" id="1.20.950.20">
    <property type="entry name" value="Transmembrane di-heme cytochromes, Chain C"/>
    <property type="match status" value="1"/>
</dbReference>
<gene>
    <name evidence="15" type="ORF">Mag101_07960</name>
</gene>
<evidence type="ECO:0000256" key="5">
    <source>
        <dbReference type="ARBA" id="ARBA00022617"/>
    </source>
</evidence>
<dbReference type="GO" id="GO:0009055">
    <property type="term" value="F:electron transfer activity"/>
    <property type="evidence" value="ECO:0007669"/>
    <property type="project" value="InterPro"/>
</dbReference>
<keyword evidence="16" id="KW-1185">Reference proteome</keyword>
<keyword evidence="11 13" id="KW-0472">Membrane</keyword>
<evidence type="ECO:0000256" key="9">
    <source>
        <dbReference type="ARBA" id="ARBA00022989"/>
    </source>
</evidence>
<name>A0A1Q2M5T2_9GAMM</name>
<reference evidence="15" key="1">
    <citation type="submission" date="2017-02" db="EMBL/GenBank/DDBJ databases">
        <title>Genome of Microbulbifer agarilyticus GP101.</title>
        <authorList>
            <person name="Jung J."/>
            <person name="Bae S.S."/>
            <person name="Baek K."/>
        </authorList>
    </citation>
    <scope>NUCLEOTIDE SEQUENCE [LARGE SCALE GENOMIC DNA]</scope>
    <source>
        <strain evidence="15">GP101</strain>
    </source>
</reference>
<feature type="domain" description="Cytochrome b561 bacterial/Ni-hydrogenase" evidence="14">
    <location>
        <begin position="8"/>
        <end position="181"/>
    </location>
</feature>
<feature type="transmembrane region" description="Helical" evidence="13">
    <location>
        <begin position="147"/>
        <end position="168"/>
    </location>
</feature>
<dbReference type="InterPro" id="IPR011577">
    <property type="entry name" value="Cyt_b561_bac/Ni-Hgenase"/>
</dbReference>
<feature type="transmembrane region" description="Helical" evidence="13">
    <location>
        <begin position="56"/>
        <end position="73"/>
    </location>
</feature>
<evidence type="ECO:0000313" key="16">
    <source>
        <dbReference type="Proteomes" id="UP000188219"/>
    </source>
</evidence>
<evidence type="ECO:0000256" key="7">
    <source>
        <dbReference type="ARBA" id="ARBA00022723"/>
    </source>
</evidence>
<dbReference type="GO" id="GO:0020037">
    <property type="term" value="F:heme binding"/>
    <property type="evidence" value="ECO:0007669"/>
    <property type="project" value="TreeGrafter"/>
</dbReference>
<accession>A0A1Q2M5T2</accession>
<evidence type="ECO:0000256" key="3">
    <source>
        <dbReference type="ARBA" id="ARBA00022448"/>
    </source>
</evidence>
<keyword evidence="9 13" id="KW-1133">Transmembrane helix</keyword>
<dbReference type="KEGG" id="maga:Mag101_07960"/>
<protein>
    <submittedName>
        <fullName evidence="15">Cytochrome B</fullName>
    </submittedName>
</protein>
<sequence length="184" mass="20887">MFRNSDSRYGSVAVVLHWVMALLLIGLLGLGLYMASLPDVGFDKQKIRLILLHKEYGILALALTLVRLAWRVGNVLPELVEKMPDWQKVAARFVHLSFYALMLALPISGWLMSSAMSVPVYAFGFRLPDLIAHNEYRFELLVELHKWLGFVLIGFIVLHVTAALRHYFICRDDALEKILPGRPG</sequence>
<dbReference type="AlphaFoldDB" id="A0A1Q2M5T2"/>
<evidence type="ECO:0000256" key="11">
    <source>
        <dbReference type="ARBA" id="ARBA00023136"/>
    </source>
</evidence>
<dbReference type="STRING" id="260552.Mag101_07960"/>
<evidence type="ECO:0000256" key="2">
    <source>
        <dbReference type="ARBA" id="ARBA00004651"/>
    </source>
</evidence>
<evidence type="ECO:0000256" key="1">
    <source>
        <dbReference type="ARBA" id="ARBA00001970"/>
    </source>
</evidence>
<evidence type="ECO:0000256" key="8">
    <source>
        <dbReference type="ARBA" id="ARBA00022982"/>
    </source>
</evidence>
<dbReference type="InterPro" id="IPR016174">
    <property type="entry name" value="Di-haem_cyt_TM"/>
</dbReference>
<dbReference type="PANTHER" id="PTHR30529:SF1">
    <property type="entry name" value="CYTOCHROME B561 HOMOLOG 2"/>
    <property type="match status" value="1"/>
</dbReference>
<proteinExistence type="inferred from homology"/>
<comment type="similarity">
    <text evidence="12">Belongs to the cytochrome b561 family.</text>
</comment>
<evidence type="ECO:0000256" key="12">
    <source>
        <dbReference type="ARBA" id="ARBA00037975"/>
    </source>
</evidence>
<dbReference type="Proteomes" id="UP000188219">
    <property type="component" value="Chromosome"/>
</dbReference>
<evidence type="ECO:0000259" key="14">
    <source>
        <dbReference type="Pfam" id="PF01292"/>
    </source>
</evidence>
<evidence type="ECO:0000256" key="4">
    <source>
        <dbReference type="ARBA" id="ARBA00022475"/>
    </source>
</evidence>
<keyword evidence="10" id="KW-0408">Iron</keyword>
<dbReference type="SUPFAM" id="SSF81342">
    <property type="entry name" value="Transmembrane di-heme cytochromes"/>
    <property type="match status" value="1"/>
</dbReference>
<dbReference type="Pfam" id="PF01292">
    <property type="entry name" value="Ni_hydr_CYTB"/>
    <property type="match status" value="1"/>
</dbReference>
<comment type="subcellular location">
    <subcellularLocation>
        <location evidence="2">Cell membrane</location>
        <topology evidence="2">Multi-pass membrane protein</topology>
    </subcellularLocation>
</comment>
<keyword evidence="6 13" id="KW-0812">Transmembrane</keyword>
<dbReference type="EMBL" id="CP019650">
    <property type="protein sequence ID" value="AQQ67582.1"/>
    <property type="molecule type" value="Genomic_DNA"/>
</dbReference>
<feature type="transmembrane region" description="Helical" evidence="13">
    <location>
        <begin position="93"/>
        <end position="112"/>
    </location>
</feature>
<keyword evidence="3" id="KW-0813">Transport</keyword>
<keyword evidence="8" id="KW-0249">Electron transport</keyword>
<dbReference type="OrthoDB" id="8589936at2"/>
<dbReference type="GO" id="GO:0022904">
    <property type="term" value="P:respiratory electron transport chain"/>
    <property type="evidence" value="ECO:0007669"/>
    <property type="project" value="InterPro"/>
</dbReference>
<keyword evidence="5" id="KW-0349">Heme</keyword>
<evidence type="ECO:0000256" key="10">
    <source>
        <dbReference type="ARBA" id="ARBA00023004"/>
    </source>
</evidence>
<organism evidence="15 16">
    <name type="scientific">Microbulbifer agarilyticus</name>
    <dbReference type="NCBI Taxonomy" id="260552"/>
    <lineage>
        <taxon>Bacteria</taxon>
        <taxon>Pseudomonadati</taxon>
        <taxon>Pseudomonadota</taxon>
        <taxon>Gammaproteobacteria</taxon>
        <taxon>Cellvibrionales</taxon>
        <taxon>Microbulbiferaceae</taxon>
        <taxon>Microbulbifer</taxon>
    </lineage>
</organism>
<evidence type="ECO:0000256" key="13">
    <source>
        <dbReference type="SAM" id="Phobius"/>
    </source>
</evidence>
<comment type="cofactor">
    <cofactor evidence="1">
        <name>heme b</name>
        <dbReference type="ChEBI" id="CHEBI:60344"/>
    </cofactor>
</comment>
<keyword evidence="7" id="KW-0479">Metal-binding</keyword>
<dbReference type="RefSeq" id="WP_077403182.1">
    <property type="nucleotide sequence ID" value="NZ_CP019650.1"/>
</dbReference>
<dbReference type="InterPro" id="IPR052168">
    <property type="entry name" value="Cytochrome_b561_oxidase"/>
</dbReference>
<feature type="transmembrane region" description="Helical" evidence="13">
    <location>
        <begin position="12"/>
        <end position="36"/>
    </location>
</feature>
<evidence type="ECO:0000256" key="6">
    <source>
        <dbReference type="ARBA" id="ARBA00022692"/>
    </source>
</evidence>
<dbReference type="PANTHER" id="PTHR30529">
    <property type="entry name" value="CYTOCHROME B561"/>
    <property type="match status" value="1"/>
</dbReference>
<dbReference type="eggNOG" id="COG3038">
    <property type="taxonomic scope" value="Bacteria"/>
</dbReference>
<dbReference type="GO" id="GO:0046872">
    <property type="term" value="F:metal ion binding"/>
    <property type="evidence" value="ECO:0007669"/>
    <property type="project" value="UniProtKB-KW"/>
</dbReference>